<dbReference type="RefSeq" id="WP_193907355.1">
    <property type="nucleotide sequence ID" value="NZ_PRDL01000001.1"/>
</dbReference>
<proteinExistence type="predicted"/>
<sequence length="173" mass="18993">MKSGLAIAARLLLLLWAGTAFAASVNLAPGLDMPLPSSLVVEVVAPQAPDTAPVIAGEIGGEPGYFIAATGIKTREQNLLLWKRLESEIRKRSISKNFVSERKGNFSTQQNDPVWFRSYQYDAAGQTHRQVYFLLKHDESAYWIILTAVEGISLDLVIPIAEALIRRTSPTAQ</sequence>
<dbReference type="EMBL" id="PRDL01000001">
    <property type="protein sequence ID" value="MBE8716356.1"/>
    <property type="molecule type" value="Genomic_DNA"/>
</dbReference>
<keyword evidence="3" id="KW-1185">Reference proteome</keyword>
<feature type="signal peptide" evidence="1">
    <location>
        <begin position="1"/>
        <end position="22"/>
    </location>
</feature>
<name>A0A928V025_9GAMM</name>
<reference evidence="2" key="1">
    <citation type="submission" date="2018-07" db="EMBL/GenBank/DDBJ databases">
        <title>Genome assembly of strain Ka43.</title>
        <authorList>
            <person name="Kukolya J."/>
            <person name="Nagy I."/>
            <person name="Horvath B."/>
            <person name="Toth A."/>
        </authorList>
    </citation>
    <scope>NUCLEOTIDE SEQUENCE</scope>
    <source>
        <strain evidence="2">KB43</strain>
    </source>
</reference>
<evidence type="ECO:0008006" key="4">
    <source>
        <dbReference type="Google" id="ProtNLM"/>
    </source>
</evidence>
<gene>
    <name evidence="2" type="ORF">C4F51_04055</name>
</gene>
<organism evidence="2 3">
    <name type="scientific">Cellvibrio polysaccharolyticus</name>
    <dbReference type="NCBI Taxonomy" id="2082724"/>
    <lineage>
        <taxon>Bacteria</taxon>
        <taxon>Pseudomonadati</taxon>
        <taxon>Pseudomonadota</taxon>
        <taxon>Gammaproteobacteria</taxon>
        <taxon>Cellvibrionales</taxon>
        <taxon>Cellvibrionaceae</taxon>
        <taxon>Cellvibrio</taxon>
    </lineage>
</organism>
<evidence type="ECO:0000313" key="2">
    <source>
        <dbReference type="EMBL" id="MBE8716356.1"/>
    </source>
</evidence>
<keyword evidence="1" id="KW-0732">Signal</keyword>
<dbReference type="Proteomes" id="UP000652567">
    <property type="component" value="Unassembled WGS sequence"/>
</dbReference>
<dbReference type="AlphaFoldDB" id="A0A928V025"/>
<evidence type="ECO:0000313" key="3">
    <source>
        <dbReference type="Proteomes" id="UP000652567"/>
    </source>
</evidence>
<evidence type="ECO:0000256" key="1">
    <source>
        <dbReference type="SAM" id="SignalP"/>
    </source>
</evidence>
<accession>A0A928V025</accession>
<feature type="chain" id="PRO_5037473493" description="DUF1795 domain-containing protein" evidence="1">
    <location>
        <begin position="23"/>
        <end position="173"/>
    </location>
</feature>
<protein>
    <recommendedName>
        <fullName evidence="4">DUF1795 domain-containing protein</fullName>
    </recommendedName>
</protein>
<comment type="caution">
    <text evidence="2">The sequence shown here is derived from an EMBL/GenBank/DDBJ whole genome shotgun (WGS) entry which is preliminary data.</text>
</comment>